<reference evidence="3" key="1">
    <citation type="submission" date="2016-06" db="UniProtKB">
        <authorList>
            <consortium name="WormBaseParasite"/>
        </authorList>
    </citation>
    <scope>IDENTIFICATION</scope>
</reference>
<proteinExistence type="predicted"/>
<evidence type="ECO:0000313" key="1">
    <source>
        <dbReference type="EMBL" id="VDP95616.1"/>
    </source>
</evidence>
<gene>
    <name evidence="1" type="ORF">ECPE_LOCUS18127</name>
</gene>
<dbReference type="OrthoDB" id="6512918at2759"/>
<dbReference type="GO" id="GO:0140359">
    <property type="term" value="F:ABC-type transporter activity"/>
    <property type="evidence" value="ECO:0007669"/>
    <property type="project" value="InterPro"/>
</dbReference>
<organism evidence="3">
    <name type="scientific">Echinostoma caproni</name>
    <dbReference type="NCBI Taxonomy" id="27848"/>
    <lineage>
        <taxon>Eukaryota</taxon>
        <taxon>Metazoa</taxon>
        <taxon>Spiralia</taxon>
        <taxon>Lophotrochozoa</taxon>
        <taxon>Platyhelminthes</taxon>
        <taxon>Trematoda</taxon>
        <taxon>Digenea</taxon>
        <taxon>Plagiorchiida</taxon>
        <taxon>Echinostomata</taxon>
        <taxon>Echinostomatoidea</taxon>
        <taxon>Echinostomatidae</taxon>
        <taxon>Echinostoma</taxon>
    </lineage>
</organism>
<dbReference type="WBParaSite" id="ECPE_0001817601-mRNA-1">
    <property type="protein sequence ID" value="ECPE_0001817601-mRNA-1"/>
    <property type="gene ID" value="ECPE_0001817601"/>
</dbReference>
<dbReference type="PANTHER" id="PTHR19229">
    <property type="entry name" value="ATP-BINDING CASSETTE TRANSPORTER SUBFAMILY A ABCA"/>
    <property type="match status" value="1"/>
</dbReference>
<accession>A0A183BFZ2</accession>
<dbReference type="GO" id="GO:0016020">
    <property type="term" value="C:membrane"/>
    <property type="evidence" value="ECO:0007669"/>
    <property type="project" value="InterPro"/>
</dbReference>
<dbReference type="GO" id="GO:0005319">
    <property type="term" value="F:lipid transporter activity"/>
    <property type="evidence" value="ECO:0007669"/>
    <property type="project" value="TreeGrafter"/>
</dbReference>
<reference evidence="1 2" key="2">
    <citation type="submission" date="2018-11" db="EMBL/GenBank/DDBJ databases">
        <authorList>
            <consortium name="Pathogen Informatics"/>
        </authorList>
    </citation>
    <scope>NUCLEOTIDE SEQUENCE [LARGE SCALE GENOMIC DNA]</scope>
    <source>
        <strain evidence="1 2">Egypt</strain>
    </source>
</reference>
<dbReference type="Proteomes" id="UP000272942">
    <property type="component" value="Unassembled WGS sequence"/>
</dbReference>
<evidence type="ECO:0000313" key="2">
    <source>
        <dbReference type="Proteomes" id="UP000272942"/>
    </source>
</evidence>
<name>A0A183BFZ2_9TREM</name>
<protein>
    <submittedName>
        <fullName evidence="3">Transmembrane protein</fullName>
    </submittedName>
</protein>
<keyword evidence="2" id="KW-1185">Reference proteome</keyword>
<dbReference type="AlphaFoldDB" id="A0A183BFZ2"/>
<dbReference type="PANTHER" id="PTHR19229:SF250">
    <property type="entry name" value="ABC TRANSPORTER DOMAIN-CONTAINING PROTEIN-RELATED"/>
    <property type="match status" value="1"/>
</dbReference>
<dbReference type="InterPro" id="IPR026082">
    <property type="entry name" value="ABCA"/>
</dbReference>
<sequence length="207" mass="23428">MKHISLDVEVVGFPDESTMVSYLLFNDSAKSFFGAVVYDGKCSSTNLSYTIRLRNEENWFTYLLYPHFIQRRPRSFEFHASPPAYYSSGFLAIQHTIDEAITSKLCGQNPAIDFKLSLKRMPFPPYLNDYFVDVIQSQFSDVIVLGIMFPVLHAIRLTLTEKQKGTKLLAQHYHELGLATKLILSLIPSIGMGFAGMLVGKFEGRGK</sequence>
<dbReference type="EMBL" id="UZAN01074787">
    <property type="protein sequence ID" value="VDP95616.1"/>
    <property type="molecule type" value="Genomic_DNA"/>
</dbReference>
<evidence type="ECO:0000313" key="3">
    <source>
        <dbReference type="WBParaSite" id="ECPE_0001817601-mRNA-1"/>
    </source>
</evidence>